<feature type="domain" description="Thioredoxin" evidence="5">
    <location>
        <begin position="304"/>
        <end position="474"/>
    </location>
</feature>
<feature type="compositionally biased region" description="Polar residues" evidence="4">
    <location>
        <begin position="618"/>
        <end position="628"/>
    </location>
</feature>
<proteinExistence type="inferred from homology"/>
<dbReference type="GO" id="GO:0045454">
    <property type="term" value="P:cell redox homeostasis"/>
    <property type="evidence" value="ECO:0007669"/>
    <property type="project" value="TreeGrafter"/>
</dbReference>
<feature type="compositionally biased region" description="Polar residues" evidence="4">
    <location>
        <begin position="151"/>
        <end position="161"/>
    </location>
</feature>
<dbReference type="PANTHER" id="PTHR10681">
    <property type="entry name" value="THIOREDOXIN PEROXIDASE"/>
    <property type="match status" value="1"/>
</dbReference>
<protein>
    <recommendedName>
        <fullName evidence="5">Thioredoxin domain-containing protein</fullName>
    </recommendedName>
</protein>
<dbReference type="GO" id="GO:0008379">
    <property type="term" value="F:thioredoxin peroxidase activity"/>
    <property type="evidence" value="ECO:0007669"/>
    <property type="project" value="TreeGrafter"/>
</dbReference>
<feature type="compositionally biased region" description="Polar residues" evidence="4">
    <location>
        <begin position="754"/>
        <end position="771"/>
    </location>
</feature>
<evidence type="ECO:0000259" key="5">
    <source>
        <dbReference type="PROSITE" id="PS51352"/>
    </source>
</evidence>
<reference evidence="6" key="1">
    <citation type="submission" date="2019-04" db="EMBL/GenBank/DDBJ databases">
        <title>Sequencing of skin fungus with MAO and IRED activity.</title>
        <authorList>
            <person name="Marsaioli A.J."/>
            <person name="Bonatto J.M.C."/>
            <person name="Reis Junior O."/>
        </authorList>
    </citation>
    <scope>NUCLEOTIDE SEQUENCE</scope>
    <source>
        <strain evidence="6">28M1</strain>
    </source>
</reference>
<keyword evidence="2" id="KW-0560">Oxidoreductase</keyword>
<dbReference type="InterPro" id="IPR013766">
    <property type="entry name" value="Thioredoxin_domain"/>
</dbReference>
<dbReference type="EMBL" id="SWKV01000047">
    <property type="protein sequence ID" value="KAF3036834.1"/>
    <property type="molecule type" value="Genomic_DNA"/>
</dbReference>
<organism evidence="6 7">
    <name type="scientific">Didymella heteroderae</name>
    <dbReference type="NCBI Taxonomy" id="1769908"/>
    <lineage>
        <taxon>Eukaryota</taxon>
        <taxon>Fungi</taxon>
        <taxon>Dikarya</taxon>
        <taxon>Ascomycota</taxon>
        <taxon>Pezizomycotina</taxon>
        <taxon>Dothideomycetes</taxon>
        <taxon>Pleosporomycetidae</taxon>
        <taxon>Pleosporales</taxon>
        <taxon>Pleosporineae</taxon>
        <taxon>Didymellaceae</taxon>
        <taxon>Didymella</taxon>
    </lineage>
</organism>
<dbReference type="GO" id="GO:0033554">
    <property type="term" value="P:cellular response to stress"/>
    <property type="evidence" value="ECO:0007669"/>
    <property type="project" value="TreeGrafter"/>
</dbReference>
<comment type="caution">
    <text evidence="6">The sequence shown here is derived from an EMBL/GenBank/DDBJ whole genome shotgun (WGS) entry which is preliminary data.</text>
</comment>
<dbReference type="InterPro" id="IPR036249">
    <property type="entry name" value="Thioredoxin-like_sf"/>
</dbReference>
<dbReference type="SUPFAM" id="SSF52833">
    <property type="entry name" value="Thioredoxin-like"/>
    <property type="match status" value="1"/>
</dbReference>
<feature type="region of interest" description="Disordered" evidence="4">
    <location>
        <begin position="688"/>
        <end position="724"/>
    </location>
</feature>
<dbReference type="InterPro" id="IPR050217">
    <property type="entry name" value="Peroxiredoxin"/>
</dbReference>
<feature type="compositionally biased region" description="Basic and acidic residues" evidence="4">
    <location>
        <begin position="104"/>
        <end position="128"/>
    </location>
</feature>
<evidence type="ECO:0000313" key="7">
    <source>
        <dbReference type="Proteomes" id="UP000758155"/>
    </source>
</evidence>
<evidence type="ECO:0000256" key="4">
    <source>
        <dbReference type="SAM" id="MobiDB-lite"/>
    </source>
</evidence>
<name>A0A9P5BZE4_9PLEO</name>
<dbReference type="OrthoDB" id="185659at2759"/>
<feature type="region of interest" description="Disordered" evidence="4">
    <location>
        <begin position="103"/>
        <end position="133"/>
    </location>
</feature>
<feature type="region of interest" description="Disordered" evidence="4">
    <location>
        <begin position="741"/>
        <end position="814"/>
    </location>
</feature>
<keyword evidence="7" id="KW-1185">Reference proteome</keyword>
<accession>A0A9P5BZE4</accession>
<dbReference type="Pfam" id="PF00578">
    <property type="entry name" value="AhpC-TSA"/>
    <property type="match status" value="1"/>
</dbReference>
<evidence type="ECO:0000256" key="1">
    <source>
        <dbReference type="ARBA" id="ARBA00009796"/>
    </source>
</evidence>
<evidence type="ECO:0000256" key="3">
    <source>
        <dbReference type="SAM" id="Coils"/>
    </source>
</evidence>
<dbReference type="PROSITE" id="PS51352">
    <property type="entry name" value="THIOREDOXIN_2"/>
    <property type="match status" value="1"/>
</dbReference>
<feature type="coiled-coil region" evidence="3">
    <location>
        <begin position="497"/>
        <end position="524"/>
    </location>
</feature>
<dbReference type="Proteomes" id="UP000758155">
    <property type="component" value="Unassembled WGS sequence"/>
</dbReference>
<comment type="similarity">
    <text evidence="1">Belongs to the peroxiredoxin family. AhpC/Prx1 subfamily.</text>
</comment>
<keyword evidence="3" id="KW-0175">Coiled coil</keyword>
<dbReference type="GO" id="GO:0042744">
    <property type="term" value="P:hydrogen peroxide catabolic process"/>
    <property type="evidence" value="ECO:0007669"/>
    <property type="project" value="TreeGrafter"/>
</dbReference>
<evidence type="ECO:0000256" key="2">
    <source>
        <dbReference type="ARBA" id="ARBA00023002"/>
    </source>
</evidence>
<dbReference type="GO" id="GO:0006979">
    <property type="term" value="P:response to oxidative stress"/>
    <property type="evidence" value="ECO:0007669"/>
    <property type="project" value="TreeGrafter"/>
</dbReference>
<sequence>MSTYFYAKLLCFEEQGGKATAGFAKFWTNRLAATEPPLEISQTRIPEIPDQKEFLDRWFEFHQGYRIATRTDGTEQRIAVIGEPLHEVSPGFLPRTLAQLRAGVENDARRPENRLRRRRLTSEDERPAEPQQSLEDALDSLLEADSDNEAPENTSPTTLDRSTSDDPETPEQHQQPTNPAGPLSQAASRRQRAQERFARVFGTVEDVQQDDYESPLSNMYNRAWNRYRQAEDLRAADNTEAPPLEGLSAQERREIEDQLLWGVMRESRLGQEPESNVWSYTPVRNEQRIDARSGDVTITPPWANFPATSAPPSEPIATTSSSSGEVSLSTFIRPSKSPSTPDPDAPWLLLLFIPAAFSFVCPTEVIAFQNCYDEFRDRRCSIAFVSVDTKHSLWHWQNVPRQYGGLGNIDIPLLSDATHKIGRDYGVLVEEEGVSLRGMFIIDGEGLVQQITLNNLTVGRSVLEALRLLEAFQAVAKHGVLCPIDWKPNSHASDTMNTISNTLVESYEDRLANLQKEFGNVQITDLDAKHMAPTSTDDIPHAEFVETPRPKVNITPAQSSNDLVQAVSDARDPPSSPAHTNCVPRVDTEAPRDQPVLSSSDQGKLSHPPSPITAVASPVSTPNTQDSPTLKLHPQERTARHSRGHHSTYHTQKAHSAPPKRPTHLGPRPLTYESEGGSHVTLEFADPTASPLVSPSVEHKATRPPTIRHTATGPTPRESLPNRRSAPVLGRAMSWSGVLKRNHSSAGTPAHTPTLANDSTEIGQTRLQATFQAIKRMSAGLSSPRCDSSPSKQESGERSPGYFAVTMEEPEEQT</sequence>
<dbReference type="Gene3D" id="3.40.30.10">
    <property type="entry name" value="Glutaredoxin"/>
    <property type="match status" value="1"/>
</dbReference>
<dbReference type="CDD" id="cd03015">
    <property type="entry name" value="PRX_Typ2cys"/>
    <property type="match status" value="1"/>
</dbReference>
<feature type="region of interest" description="Disordered" evidence="4">
    <location>
        <begin position="565"/>
        <end position="667"/>
    </location>
</feature>
<evidence type="ECO:0000313" key="6">
    <source>
        <dbReference type="EMBL" id="KAF3036834.1"/>
    </source>
</evidence>
<dbReference type="InterPro" id="IPR000866">
    <property type="entry name" value="AhpC/TSA"/>
</dbReference>
<dbReference type="AlphaFoldDB" id="A0A9P5BZE4"/>
<dbReference type="GO" id="GO:0005829">
    <property type="term" value="C:cytosol"/>
    <property type="evidence" value="ECO:0007669"/>
    <property type="project" value="TreeGrafter"/>
</dbReference>
<feature type="region of interest" description="Disordered" evidence="4">
    <location>
        <begin position="146"/>
        <end position="193"/>
    </location>
</feature>
<dbReference type="PANTHER" id="PTHR10681:SF128">
    <property type="entry name" value="THIOREDOXIN-DEPENDENT PEROXIDE REDUCTASE, MITOCHONDRIAL"/>
    <property type="match status" value="1"/>
</dbReference>
<gene>
    <name evidence="6" type="ORF">E8E12_007161</name>
</gene>